<keyword evidence="4" id="KW-1185">Reference proteome</keyword>
<evidence type="ECO:0000256" key="1">
    <source>
        <dbReference type="ARBA" id="ARBA00007240"/>
    </source>
</evidence>
<accession>A0AAW2BGZ6</accession>
<dbReference type="PANTHER" id="PTHR31268">
    <property type="match status" value="1"/>
</dbReference>
<dbReference type="InterPro" id="IPR008811">
    <property type="entry name" value="Glycosyl_hydrolases_36"/>
</dbReference>
<dbReference type="EMBL" id="JAZDWU010000012">
    <property type="protein sequence ID" value="KAK9984337.1"/>
    <property type="molecule type" value="Genomic_DNA"/>
</dbReference>
<reference evidence="3 4" key="1">
    <citation type="submission" date="2024-01" db="EMBL/GenBank/DDBJ databases">
        <title>A telomere-to-telomere, gap-free genome of sweet tea (Lithocarpus litseifolius).</title>
        <authorList>
            <person name="Zhou J."/>
        </authorList>
    </citation>
    <scope>NUCLEOTIDE SEQUENCE [LARGE SCALE GENOMIC DNA]</scope>
    <source>
        <strain evidence="3">Zhou-2022a</strain>
        <tissue evidence="3">Leaf</tissue>
    </source>
</reference>
<keyword evidence="2" id="KW-0119">Carbohydrate metabolism</keyword>
<dbReference type="Pfam" id="PF05691">
    <property type="entry name" value="Raffinose_syn"/>
    <property type="match status" value="2"/>
</dbReference>
<dbReference type="Proteomes" id="UP001459277">
    <property type="component" value="Unassembled WGS sequence"/>
</dbReference>
<name>A0AAW2BGZ6_9ROSI</name>
<dbReference type="AlphaFoldDB" id="A0AAW2BGZ6"/>
<evidence type="ECO:0000313" key="3">
    <source>
        <dbReference type="EMBL" id="KAK9984337.1"/>
    </source>
</evidence>
<proteinExistence type="inferred from homology"/>
<dbReference type="PANTHER" id="PTHR31268:SF8">
    <property type="entry name" value="GALACTINOL--SUCROSE GALACTOSYLTRANSFERASE 4-RELATED"/>
    <property type="match status" value="1"/>
</dbReference>
<dbReference type="InterPro" id="IPR017853">
    <property type="entry name" value="GH"/>
</dbReference>
<gene>
    <name evidence="3" type="ORF">SO802_033862</name>
</gene>
<protein>
    <recommendedName>
        <fullName evidence="5">Stachyose synthase</fullName>
    </recommendedName>
</protein>
<evidence type="ECO:0000313" key="4">
    <source>
        <dbReference type="Proteomes" id="UP001459277"/>
    </source>
</evidence>
<organism evidence="3 4">
    <name type="scientific">Lithocarpus litseifolius</name>
    <dbReference type="NCBI Taxonomy" id="425828"/>
    <lineage>
        <taxon>Eukaryota</taxon>
        <taxon>Viridiplantae</taxon>
        <taxon>Streptophyta</taxon>
        <taxon>Embryophyta</taxon>
        <taxon>Tracheophyta</taxon>
        <taxon>Spermatophyta</taxon>
        <taxon>Magnoliopsida</taxon>
        <taxon>eudicotyledons</taxon>
        <taxon>Gunneridae</taxon>
        <taxon>Pentapetalae</taxon>
        <taxon>rosids</taxon>
        <taxon>fabids</taxon>
        <taxon>Fagales</taxon>
        <taxon>Fagaceae</taxon>
        <taxon>Lithocarpus</taxon>
    </lineage>
</organism>
<comment type="caution">
    <text evidence="3">The sequence shown here is derived from an EMBL/GenBank/DDBJ whole genome shotgun (WGS) entry which is preliminary data.</text>
</comment>
<sequence length="547" mass="60603">MTARLHRLDECEKFRKYKGGSLLGPAAPSFDPKRPKMLISKAIELEHAEKDRDKAAQSGVIDLSEFERKIVKFKEELNEMFGAEESSVLSPGCGICSCKAENYGMKAFNRDLRTKFKGLDDIYVWNALCGAWGGVRPGSTHLSTKVIPCKLSPGLDGTMEDLAVVKIVEGGIGLVHPDQAVDFYDSMHSYLAEVGITGVKVDVIHTLEHVSEEYGGRVELAKAYFKGLTSSLAKNFKGNGLISSMQQCNDFFFLGTNQISMGRVGDDFWFQDPNGDPMGVYWLQGVHMIHCAYNSMWMSQFIQPDWDMFQSDHLCAKFHAGSRAICGGPVYVSDSLGGHDFDLIKKLVYPDGWSGGVIGAFNCQGAGWDPKEQRIKGHSQCYKPMSGTVHVFDIEWDQKIEAAQMGKSEEYLVYLNQTEELVLMTPKSDAIQVTIQPSSFELFSFVPIEKVDPTIKFAPIGLTNMFNSGGTIQELEYIKSGAEKRVKIKVKGDGDFLAYSSVSPKKSYLNGAEVEFERLVDSGKLSLNLPWVEETGGTSDVAFVFRS</sequence>
<evidence type="ECO:0008006" key="5">
    <source>
        <dbReference type="Google" id="ProtNLM"/>
    </source>
</evidence>
<comment type="similarity">
    <text evidence="1">Belongs to the glycosyl hydrolases 36 family.</text>
</comment>
<evidence type="ECO:0000256" key="2">
    <source>
        <dbReference type="ARBA" id="ARBA00023277"/>
    </source>
</evidence>
<dbReference type="SUPFAM" id="SSF51445">
    <property type="entry name" value="(Trans)glycosidases"/>
    <property type="match status" value="1"/>
</dbReference>